<dbReference type="Pfam" id="PF00150">
    <property type="entry name" value="Cellulase"/>
    <property type="match status" value="1"/>
</dbReference>
<evidence type="ECO:0000313" key="21">
    <source>
        <dbReference type="Proteomes" id="UP000469558"/>
    </source>
</evidence>
<protein>
    <recommendedName>
        <fullName evidence="13">glucan endo-1,6-beta-glucosidase</fullName>
        <ecNumber evidence="13">3.2.1.75</ecNumber>
    </recommendedName>
    <alternativeName>
        <fullName evidence="15">Beta-1,6-glucanase B</fullName>
    </alternativeName>
    <alternativeName>
        <fullName evidence="14">Endo-1,6-beta-D-glucanase B</fullName>
    </alternativeName>
    <alternativeName>
        <fullName evidence="16">Endo-1,6-beta-glucanase B</fullName>
    </alternativeName>
</protein>
<keyword evidence="3" id="KW-0964">Secreted</keyword>
<keyword evidence="21" id="KW-1185">Reference proteome</keyword>
<evidence type="ECO:0000256" key="8">
    <source>
        <dbReference type="ARBA" id="ARBA00023295"/>
    </source>
</evidence>
<dbReference type="Gene3D" id="3.20.20.80">
    <property type="entry name" value="Glycosidases"/>
    <property type="match status" value="1"/>
</dbReference>
<comment type="caution">
    <text evidence="20">The sequence shown here is derived from an EMBL/GenBank/DDBJ whole genome shotgun (WGS) entry which is preliminary data.</text>
</comment>
<dbReference type="InterPro" id="IPR050386">
    <property type="entry name" value="Glycosyl_hydrolase_5"/>
</dbReference>
<evidence type="ECO:0000256" key="17">
    <source>
        <dbReference type="RuleBase" id="RU361153"/>
    </source>
</evidence>
<sequence length="422" mass="47053">MIFTTILGLILTLLATPISAWLPGEQREIYALDGKNLFNQTSASNSTSKRWLPASGKIRGVNLGSLFVLEPWLAQTEWNNMGCGPYASEFDCVSALGQGQANAVFQNHWNSWITQGDITQMQSYGLNTIRIPVGYWMMESLVYSDSEHFPQGGLAFLSRVCGWASNAGFYIIIDLHGAPGAQVPRDADTGQAAPSAGFYQDYQFDRATTFLNWLRTTIHNDNNFRNVGMIGIVNEPIQDTKQIGNLRSSYYPNAYAAIRKAESDLGISSNNYVHVQPMNSLWLSGDPKQYLTNQYFMAYDDHRYLKRDPLVTVSQSAYMTDACHDVRSRDGDTPTVVGEFSISVPDDVQWTPAWAPGPSTQSFYTNFFAALVQSFERDTNGWVYWTWKSQLGDYRWSYQDAVAAGVIPTNPGNVNPAACNGF</sequence>
<evidence type="ECO:0000256" key="15">
    <source>
        <dbReference type="ARBA" id="ARBA00042025"/>
    </source>
</evidence>
<dbReference type="EC" id="3.2.1.75" evidence="13"/>
<dbReference type="PANTHER" id="PTHR31297:SF39">
    <property type="entry name" value="GLUCAN ENDO-1,6-BETA-GLUCOSIDASE B"/>
    <property type="match status" value="1"/>
</dbReference>
<name>A0A8T9CNK8_9HELO</name>
<evidence type="ECO:0000256" key="11">
    <source>
        <dbReference type="ARBA" id="ARBA00036633"/>
    </source>
</evidence>
<dbReference type="GO" id="GO:0009251">
    <property type="term" value="P:glucan catabolic process"/>
    <property type="evidence" value="ECO:0007669"/>
    <property type="project" value="TreeGrafter"/>
</dbReference>
<dbReference type="InterPro" id="IPR017853">
    <property type="entry name" value="GH"/>
</dbReference>
<feature type="domain" description="Glycoside hydrolase family 5" evidence="19">
    <location>
        <begin position="105"/>
        <end position="389"/>
    </location>
</feature>
<keyword evidence="7" id="KW-0119">Carbohydrate metabolism</keyword>
<evidence type="ECO:0000256" key="10">
    <source>
        <dbReference type="ARBA" id="ARBA00023326"/>
    </source>
</evidence>
<feature type="signal peptide" evidence="18">
    <location>
        <begin position="1"/>
        <end position="20"/>
    </location>
</feature>
<accession>A0A8T9CNK8</accession>
<evidence type="ECO:0000256" key="4">
    <source>
        <dbReference type="ARBA" id="ARBA00022729"/>
    </source>
</evidence>
<gene>
    <name evidence="20" type="primary">exgB_0</name>
    <name evidence="20" type="ORF">LSUE1_G000872</name>
</gene>
<comment type="function">
    <text evidence="12">Beta-glucanases participate in the metabolism of beta-glucan, the main structural component of the cell wall. Acts on lutean, pustulan and 1,6-oligo-beta-D-glucosides.</text>
</comment>
<keyword evidence="10" id="KW-0624">Polysaccharide degradation</keyword>
<dbReference type="SUPFAM" id="SSF51445">
    <property type="entry name" value="(Trans)glycosidases"/>
    <property type="match status" value="1"/>
</dbReference>
<dbReference type="GO" id="GO:0005576">
    <property type="term" value="C:extracellular region"/>
    <property type="evidence" value="ECO:0007669"/>
    <property type="project" value="UniProtKB-SubCell"/>
</dbReference>
<comment type="similarity">
    <text evidence="2 17">Belongs to the glycosyl hydrolase 5 (cellulase A) family.</text>
</comment>
<proteinExistence type="inferred from homology"/>
<dbReference type="GO" id="GO:0046557">
    <property type="term" value="F:glucan endo-1,6-beta-glucosidase activity"/>
    <property type="evidence" value="ECO:0007669"/>
    <property type="project" value="UniProtKB-EC"/>
</dbReference>
<keyword evidence="8 17" id="KW-0326">Glycosidase</keyword>
<comment type="subcellular location">
    <subcellularLocation>
        <location evidence="1">Secreted</location>
    </subcellularLocation>
</comment>
<feature type="chain" id="PRO_5035762959" description="glucan endo-1,6-beta-glucosidase" evidence="18">
    <location>
        <begin position="21"/>
        <end position="422"/>
    </location>
</feature>
<keyword evidence="4 18" id="KW-0732">Signal</keyword>
<evidence type="ECO:0000256" key="3">
    <source>
        <dbReference type="ARBA" id="ARBA00022525"/>
    </source>
</evidence>
<reference evidence="20 21" key="1">
    <citation type="submission" date="2018-05" db="EMBL/GenBank/DDBJ databases">
        <title>Genome sequencing and assembly of the regulated plant pathogen Lachnellula willkommii and related sister species for the development of diagnostic species identification markers.</title>
        <authorList>
            <person name="Giroux E."/>
            <person name="Bilodeau G."/>
        </authorList>
    </citation>
    <scope>NUCLEOTIDE SEQUENCE [LARGE SCALE GENOMIC DNA]</scope>
    <source>
        <strain evidence="20 21">CBS 268.59</strain>
    </source>
</reference>
<evidence type="ECO:0000256" key="13">
    <source>
        <dbReference type="ARBA" id="ARBA00038935"/>
    </source>
</evidence>
<organism evidence="20 21">
    <name type="scientific">Lachnellula suecica</name>
    <dbReference type="NCBI Taxonomy" id="602035"/>
    <lineage>
        <taxon>Eukaryota</taxon>
        <taxon>Fungi</taxon>
        <taxon>Dikarya</taxon>
        <taxon>Ascomycota</taxon>
        <taxon>Pezizomycotina</taxon>
        <taxon>Leotiomycetes</taxon>
        <taxon>Helotiales</taxon>
        <taxon>Lachnaceae</taxon>
        <taxon>Lachnellula</taxon>
    </lineage>
</organism>
<evidence type="ECO:0000313" key="20">
    <source>
        <dbReference type="EMBL" id="TVY84263.1"/>
    </source>
</evidence>
<keyword evidence="5 17" id="KW-0378">Hydrolase</keyword>
<dbReference type="GO" id="GO:0009986">
    <property type="term" value="C:cell surface"/>
    <property type="evidence" value="ECO:0007669"/>
    <property type="project" value="TreeGrafter"/>
</dbReference>
<keyword evidence="6" id="KW-0325">Glycoprotein</keyword>
<dbReference type="AlphaFoldDB" id="A0A8T9CNK8"/>
<evidence type="ECO:0000256" key="5">
    <source>
        <dbReference type="ARBA" id="ARBA00022801"/>
    </source>
</evidence>
<dbReference type="OrthoDB" id="1887033at2759"/>
<dbReference type="GO" id="GO:0004338">
    <property type="term" value="F:glucan exo-1,3-beta-glucosidase activity"/>
    <property type="evidence" value="ECO:0007669"/>
    <property type="project" value="TreeGrafter"/>
</dbReference>
<dbReference type="InterPro" id="IPR001547">
    <property type="entry name" value="Glyco_hydro_5"/>
</dbReference>
<dbReference type="EMBL" id="QGMK01000100">
    <property type="protein sequence ID" value="TVY84263.1"/>
    <property type="molecule type" value="Genomic_DNA"/>
</dbReference>
<evidence type="ECO:0000256" key="18">
    <source>
        <dbReference type="SAM" id="SignalP"/>
    </source>
</evidence>
<evidence type="ECO:0000256" key="7">
    <source>
        <dbReference type="ARBA" id="ARBA00023277"/>
    </source>
</evidence>
<dbReference type="FunFam" id="3.20.20.80:FF:000269">
    <property type="entry name" value="Probable glucan endo-1,6-beta-glucosidase B"/>
    <property type="match status" value="1"/>
</dbReference>
<evidence type="ECO:0000256" key="1">
    <source>
        <dbReference type="ARBA" id="ARBA00004613"/>
    </source>
</evidence>
<evidence type="ECO:0000256" key="16">
    <source>
        <dbReference type="ARBA" id="ARBA00043257"/>
    </source>
</evidence>
<comment type="catalytic activity">
    <reaction evidence="11">
        <text>Random hydrolysis of (1-&gt;6)-linkages in (1-&gt;6)-beta-D-glucans.</text>
        <dbReference type="EC" id="3.2.1.75"/>
    </reaction>
</comment>
<evidence type="ECO:0000256" key="12">
    <source>
        <dbReference type="ARBA" id="ARBA00037628"/>
    </source>
</evidence>
<evidence type="ECO:0000256" key="14">
    <source>
        <dbReference type="ARBA" id="ARBA00041472"/>
    </source>
</evidence>
<evidence type="ECO:0000259" key="19">
    <source>
        <dbReference type="Pfam" id="PF00150"/>
    </source>
</evidence>
<dbReference type="PANTHER" id="PTHR31297">
    <property type="entry name" value="GLUCAN ENDO-1,6-BETA-GLUCOSIDASE B"/>
    <property type="match status" value="1"/>
</dbReference>
<keyword evidence="9" id="KW-0961">Cell wall biogenesis/degradation</keyword>
<evidence type="ECO:0000256" key="6">
    <source>
        <dbReference type="ARBA" id="ARBA00023180"/>
    </source>
</evidence>
<evidence type="ECO:0000256" key="2">
    <source>
        <dbReference type="ARBA" id="ARBA00005641"/>
    </source>
</evidence>
<dbReference type="GO" id="GO:0071555">
    <property type="term" value="P:cell wall organization"/>
    <property type="evidence" value="ECO:0007669"/>
    <property type="project" value="UniProtKB-KW"/>
</dbReference>
<dbReference type="Proteomes" id="UP000469558">
    <property type="component" value="Unassembled WGS sequence"/>
</dbReference>
<evidence type="ECO:0000256" key="9">
    <source>
        <dbReference type="ARBA" id="ARBA00023316"/>
    </source>
</evidence>